<organism evidence="1 2">
    <name type="scientific">Roseovarius marisflavi</name>
    <dbReference type="NCBI Taxonomy" id="1054996"/>
    <lineage>
        <taxon>Bacteria</taxon>
        <taxon>Pseudomonadati</taxon>
        <taxon>Pseudomonadota</taxon>
        <taxon>Alphaproteobacteria</taxon>
        <taxon>Rhodobacterales</taxon>
        <taxon>Roseobacteraceae</taxon>
        <taxon>Roseovarius</taxon>
    </lineage>
</organism>
<dbReference type="EMBL" id="FRBN01000006">
    <property type="protein sequence ID" value="SHL14586.1"/>
    <property type="molecule type" value="Genomic_DNA"/>
</dbReference>
<proteinExistence type="predicted"/>
<evidence type="ECO:0000313" key="2">
    <source>
        <dbReference type="Proteomes" id="UP000184191"/>
    </source>
</evidence>
<dbReference type="STRING" id="1054996.SAMN05444414_10624"/>
<dbReference type="SUPFAM" id="SSF53335">
    <property type="entry name" value="S-adenosyl-L-methionine-dependent methyltransferases"/>
    <property type="match status" value="1"/>
</dbReference>
<dbReference type="Pfam" id="PF13578">
    <property type="entry name" value="Methyltransf_24"/>
    <property type="match status" value="1"/>
</dbReference>
<reference evidence="2" key="1">
    <citation type="submission" date="2016-11" db="EMBL/GenBank/DDBJ databases">
        <authorList>
            <person name="Varghese N."/>
            <person name="Submissions S."/>
        </authorList>
    </citation>
    <scope>NUCLEOTIDE SEQUENCE [LARGE SCALE GENOMIC DNA]</scope>
    <source>
        <strain evidence="2">DSM 29327</strain>
    </source>
</reference>
<dbReference type="AlphaFoldDB" id="A0A1M6Y8L4"/>
<name>A0A1M6Y8L4_9RHOB</name>
<dbReference type="Proteomes" id="UP000184191">
    <property type="component" value="Unassembled WGS sequence"/>
</dbReference>
<dbReference type="Gene3D" id="3.40.50.150">
    <property type="entry name" value="Vaccinia Virus protein VP39"/>
    <property type="match status" value="1"/>
</dbReference>
<dbReference type="RefSeq" id="WP_139279278.1">
    <property type="nucleotide sequence ID" value="NZ_FRBN01000006.1"/>
</dbReference>
<accession>A0A1M6Y8L4</accession>
<evidence type="ECO:0000313" key="1">
    <source>
        <dbReference type="EMBL" id="SHL14586.1"/>
    </source>
</evidence>
<evidence type="ECO:0008006" key="3">
    <source>
        <dbReference type="Google" id="ProtNLM"/>
    </source>
</evidence>
<keyword evidence="2" id="KW-1185">Reference proteome</keyword>
<dbReference type="InterPro" id="IPR029063">
    <property type="entry name" value="SAM-dependent_MTases_sf"/>
</dbReference>
<protein>
    <recommendedName>
        <fullName evidence="3">Methyltransferase domain-containing protein</fullName>
    </recommendedName>
</protein>
<gene>
    <name evidence="1" type="ORF">SAMN05444414_10624</name>
</gene>
<sequence length="247" mass="27902">MFKRAKGMNYRGFFRRIHEAHAFEWYLEIGCRNGRILDLVQGKTIGVDPVFRLEKPLLGRKPQLHLFQETSDSFFAANRLEALGARPTIAFIDGMHLFEYALRDILNTEAHADPDGVIFVHDCCPFSIEMTTRDLHNLPDIWTGDVWKLIPILSEYRPDLKVSVLDARPTGLLAITGLKPGTVQPEIDLFEIIERYEAIDLDSFGLDNFADHFEFTDAQSVLEEDQLGLSSLAGVGLTAPEQDLVTP</sequence>
<dbReference type="OrthoDB" id="799111at2"/>